<keyword evidence="2" id="KW-1185">Reference proteome</keyword>
<dbReference type="AlphaFoldDB" id="A0A975BSB2"/>
<sequence>MLRCDWQATGVYKNVCMFGHANSGACAGAFLNQSSGTRIKGISLCFRSSDAIFILNHRKRCCCLTNDPRSSIHHIY</sequence>
<dbReference type="KEGG" id="dmm:dnm_067415"/>
<accession>A0A975BSB2</accession>
<dbReference type="EMBL" id="CP061800">
    <property type="protein sequence ID" value="QTA90680.1"/>
    <property type="molecule type" value="Genomic_DNA"/>
</dbReference>
<organism evidence="1 2">
    <name type="scientific">Desulfonema magnum</name>
    <dbReference type="NCBI Taxonomy" id="45655"/>
    <lineage>
        <taxon>Bacteria</taxon>
        <taxon>Pseudomonadati</taxon>
        <taxon>Thermodesulfobacteriota</taxon>
        <taxon>Desulfobacteria</taxon>
        <taxon>Desulfobacterales</taxon>
        <taxon>Desulfococcaceae</taxon>
        <taxon>Desulfonema</taxon>
    </lineage>
</organism>
<gene>
    <name evidence="1" type="ORF">dnm_067415</name>
</gene>
<proteinExistence type="predicted"/>
<protein>
    <submittedName>
        <fullName evidence="1">Uncharacterized protein</fullName>
    </submittedName>
</protein>
<evidence type="ECO:0000313" key="1">
    <source>
        <dbReference type="EMBL" id="QTA90680.1"/>
    </source>
</evidence>
<dbReference type="Proteomes" id="UP000663722">
    <property type="component" value="Chromosome"/>
</dbReference>
<name>A0A975BSB2_9BACT</name>
<evidence type="ECO:0000313" key="2">
    <source>
        <dbReference type="Proteomes" id="UP000663722"/>
    </source>
</evidence>
<reference evidence="1" key="1">
    <citation type="journal article" date="2021" name="Microb. Physiol.">
        <title>Proteogenomic Insights into the Physiology of Marine, Sulfate-Reducing, Filamentous Desulfonema limicola and Desulfonema magnum.</title>
        <authorList>
            <person name="Schnaars V."/>
            <person name="Wohlbrand L."/>
            <person name="Scheve S."/>
            <person name="Hinrichs C."/>
            <person name="Reinhardt R."/>
            <person name="Rabus R."/>
        </authorList>
    </citation>
    <scope>NUCLEOTIDE SEQUENCE</scope>
    <source>
        <strain evidence="1">4be13</strain>
    </source>
</reference>